<evidence type="ECO:0000256" key="4">
    <source>
        <dbReference type="ARBA" id="ARBA00022840"/>
    </source>
</evidence>
<sequence>MNILTIQNLSKSFGRQKIIDNLNLSVPDGSVFGFIGKNGAGKTTTMKMVLGLLQPDHGEILVCDEPVCFGQARTNQYIGYLPDVPEFYSYMTPMQYLKLCGEIIGLSRAELSERSERLLSLVGLNGITKQIGGFSRGMKQRLGIAQALLTQPKLLICDEPTSALDPAGRKEILDILYKISGTTTVLFSTHILSDVERICDHAAFLNKGKIAVTGTLAEIKALHGHESLFLEFSSDRDLLLFRKQKLTEPLLLHSEENSRELILHSRDMEHTQRSLFRVLAETGICPVKIEIMEPSLESLFLEVVK</sequence>
<dbReference type="Pfam" id="PF00005">
    <property type="entry name" value="ABC_tran"/>
    <property type="match status" value="1"/>
</dbReference>
<dbReference type="CDD" id="cd03230">
    <property type="entry name" value="ABC_DR_subfamily_A"/>
    <property type="match status" value="1"/>
</dbReference>
<organism evidence="6 7">
    <name type="scientific">Candidatus Eisenbergiella merdavium</name>
    <dbReference type="NCBI Taxonomy" id="2838551"/>
    <lineage>
        <taxon>Bacteria</taxon>
        <taxon>Bacillati</taxon>
        <taxon>Bacillota</taxon>
        <taxon>Clostridia</taxon>
        <taxon>Lachnospirales</taxon>
        <taxon>Lachnospiraceae</taxon>
        <taxon>Eisenbergiella</taxon>
    </lineage>
</organism>
<dbReference type="GO" id="GO:0016887">
    <property type="term" value="F:ATP hydrolysis activity"/>
    <property type="evidence" value="ECO:0007669"/>
    <property type="project" value="InterPro"/>
</dbReference>
<dbReference type="Gene3D" id="3.40.50.300">
    <property type="entry name" value="P-loop containing nucleotide triphosphate hydrolases"/>
    <property type="match status" value="1"/>
</dbReference>
<dbReference type="Proteomes" id="UP000823891">
    <property type="component" value="Unassembled WGS sequence"/>
</dbReference>
<evidence type="ECO:0000313" key="6">
    <source>
        <dbReference type="EMBL" id="HJC24666.1"/>
    </source>
</evidence>
<dbReference type="InterPro" id="IPR003439">
    <property type="entry name" value="ABC_transporter-like_ATP-bd"/>
</dbReference>
<dbReference type="SMART" id="SM00382">
    <property type="entry name" value="AAA"/>
    <property type="match status" value="1"/>
</dbReference>
<comment type="similarity">
    <text evidence="1">Belongs to the ABC transporter superfamily.</text>
</comment>
<keyword evidence="2" id="KW-0813">Transport</keyword>
<evidence type="ECO:0000256" key="1">
    <source>
        <dbReference type="ARBA" id="ARBA00005417"/>
    </source>
</evidence>
<dbReference type="SUPFAM" id="SSF52540">
    <property type="entry name" value="P-loop containing nucleoside triphosphate hydrolases"/>
    <property type="match status" value="1"/>
</dbReference>
<proteinExistence type="inferred from homology"/>
<name>A0A9D2NI46_9FIRM</name>
<dbReference type="InterPro" id="IPR003593">
    <property type="entry name" value="AAA+_ATPase"/>
</dbReference>
<evidence type="ECO:0000259" key="5">
    <source>
        <dbReference type="PROSITE" id="PS50893"/>
    </source>
</evidence>
<dbReference type="PANTHER" id="PTHR43335">
    <property type="entry name" value="ABC TRANSPORTER, ATP-BINDING PROTEIN"/>
    <property type="match status" value="1"/>
</dbReference>
<keyword evidence="3" id="KW-0547">Nucleotide-binding</keyword>
<reference evidence="6" key="2">
    <citation type="submission" date="2021-04" db="EMBL/GenBank/DDBJ databases">
        <authorList>
            <person name="Gilroy R."/>
        </authorList>
    </citation>
    <scope>NUCLEOTIDE SEQUENCE</scope>
    <source>
        <strain evidence="6">USAMLcec2-132</strain>
    </source>
</reference>
<keyword evidence="4 6" id="KW-0067">ATP-binding</keyword>
<evidence type="ECO:0000256" key="3">
    <source>
        <dbReference type="ARBA" id="ARBA00022741"/>
    </source>
</evidence>
<evidence type="ECO:0000256" key="2">
    <source>
        <dbReference type="ARBA" id="ARBA00022448"/>
    </source>
</evidence>
<dbReference type="AlphaFoldDB" id="A0A9D2NI46"/>
<dbReference type="PANTHER" id="PTHR43335:SF4">
    <property type="entry name" value="ABC TRANSPORTER, ATP-BINDING PROTEIN"/>
    <property type="match status" value="1"/>
</dbReference>
<dbReference type="EMBL" id="DWWS01000046">
    <property type="protein sequence ID" value="HJC24666.1"/>
    <property type="molecule type" value="Genomic_DNA"/>
</dbReference>
<comment type="caution">
    <text evidence="6">The sequence shown here is derived from an EMBL/GenBank/DDBJ whole genome shotgun (WGS) entry which is preliminary data.</text>
</comment>
<dbReference type="PROSITE" id="PS50893">
    <property type="entry name" value="ABC_TRANSPORTER_2"/>
    <property type="match status" value="1"/>
</dbReference>
<dbReference type="InterPro" id="IPR027417">
    <property type="entry name" value="P-loop_NTPase"/>
</dbReference>
<feature type="domain" description="ABC transporter" evidence="5">
    <location>
        <begin position="4"/>
        <end position="232"/>
    </location>
</feature>
<dbReference type="Pfam" id="PF13732">
    <property type="entry name" value="DrrA1-3_C"/>
    <property type="match status" value="1"/>
</dbReference>
<gene>
    <name evidence="6" type="ORF">H9761_13330</name>
</gene>
<dbReference type="GO" id="GO:0005524">
    <property type="term" value="F:ATP binding"/>
    <property type="evidence" value="ECO:0007669"/>
    <property type="project" value="UniProtKB-KW"/>
</dbReference>
<evidence type="ECO:0000313" key="7">
    <source>
        <dbReference type="Proteomes" id="UP000823891"/>
    </source>
</evidence>
<reference evidence="6" key="1">
    <citation type="journal article" date="2021" name="PeerJ">
        <title>Extensive microbial diversity within the chicken gut microbiome revealed by metagenomics and culture.</title>
        <authorList>
            <person name="Gilroy R."/>
            <person name="Ravi A."/>
            <person name="Getino M."/>
            <person name="Pursley I."/>
            <person name="Horton D.L."/>
            <person name="Alikhan N.F."/>
            <person name="Baker D."/>
            <person name="Gharbi K."/>
            <person name="Hall N."/>
            <person name="Watson M."/>
            <person name="Adriaenssens E.M."/>
            <person name="Foster-Nyarko E."/>
            <person name="Jarju S."/>
            <person name="Secka A."/>
            <person name="Antonio M."/>
            <person name="Oren A."/>
            <person name="Chaudhuri R.R."/>
            <person name="La Ragione R."/>
            <person name="Hildebrand F."/>
            <person name="Pallen M.J."/>
        </authorList>
    </citation>
    <scope>NUCLEOTIDE SEQUENCE</scope>
    <source>
        <strain evidence="6">USAMLcec2-132</strain>
    </source>
</reference>
<protein>
    <submittedName>
        <fullName evidence="6">ABC transporter ATP-binding protein</fullName>
    </submittedName>
</protein>
<accession>A0A9D2NI46</accession>
<dbReference type="InterPro" id="IPR025302">
    <property type="entry name" value="DrrA1/2-like_C"/>
</dbReference>